<dbReference type="Proteomes" id="UP000199544">
    <property type="component" value="Unassembled WGS sequence"/>
</dbReference>
<evidence type="ECO:0000313" key="2">
    <source>
        <dbReference type="EMBL" id="SDM65264.1"/>
    </source>
</evidence>
<keyword evidence="3" id="KW-1185">Reference proteome</keyword>
<evidence type="ECO:0000313" key="3">
    <source>
        <dbReference type="Proteomes" id="UP000199544"/>
    </source>
</evidence>
<dbReference type="EMBL" id="FNHW01000001">
    <property type="protein sequence ID" value="SDM65264.1"/>
    <property type="molecule type" value="Genomic_DNA"/>
</dbReference>
<dbReference type="Gene3D" id="3.30.1330.30">
    <property type="match status" value="1"/>
</dbReference>
<keyword evidence="2" id="KW-0687">Ribonucleoprotein</keyword>
<dbReference type="InterPro" id="IPR004038">
    <property type="entry name" value="Ribosomal_eL8/eL30/eS12/Gad45"/>
</dbReference>
<dbReference type="STRING" id="459525.SAMN04488137_1256"/>
<proteinExistence type="predicted"/>
<dbReference type="SUPFAM" id="SSF55315">
    <property type="entry name" value="L30e-like"/>
    <property type="match status" value="1"/>
</dbReference>
<dbReference type="GO" id="GO:0005840">
    <property type="term" value="C:ribosome"/>
    <property type="evidence" value="ECO:0007669"/>
    <property type="project" value="UniProtKB-KW"/>
</dbReference>
<evidence type="ECO:0000259" key="1">
    <source>
        <dbReference type="Pfam" id="PF01248"/>
    </source>
</evidence>
<dbReference type="NCBIfam" id="NF005825">
    <property type="entry name" value="PRK07714.1"/>
    <property type="match status" value="1"/>
</dbReference>
<feature type="domain" description="Ribosomal protein eL8/eL30/eS12/Gadd45" evidence="1">
    <location>
        <begin position="21"/>
        <end position="108"/>
    </location>
</feature>
<dbReference type="AlphaFoldDB" id="A0A1G9UZ87"/>
<dbReference type="NCBIfam" id="NF005585">
    <property type="entry name" value="PRK07283.1"/>
    <property type="match status" value="1"/>
</dbReference>
<gene>
    <name evidence="2" type="ORF">SAMN04488137_1256</name>
</gene>
<dbReference type="InterPro" id="IPR029064">
    <property type="entry name" value="Ribosomal_eL30-like_sf"/>
</dbReference>
<reference evidence="3" key="1">
    <citation type="submission" date="2016-10" db="EMBL/GenBank/DDBJ databases">
        <authorList>
            <person name="Varghese N."/>
            <person name="Submissions S."/>
        </authorList>
    </citation>
    <scope>NUCLEOTIDE SEQUENCE [LARGE SCALE GENOMIC DNA]</scope>
    <source>
        <strain evidence="3">CGMCC 1.6854</strain>
    </source>
</reference>
<dbReference type="Pfam" id="PF01248">
    <property type="entry name" value="Ribosomal_L7Ae"/>
    <property type="match status" value="1"/>
</dbReference>
<protein>
    <submittedName>
        <fullName evidence="2">Ribosomal protein L7Ae</fullName>
    </submittedName>
</protein>
<keyword evidence="2" id="KW-0689">Ribosomal protein</keyword>
<accession>A0A1G9UZ87</accession>
<organism evidence="2 3">
    <name type="scientific">Fictibacillus solisalsi</name>
    <dbReference type="NCBI Taxonomy" id="459525"/>
    <lineage>
        <taxon>Bacteria</taxon>
        <taxon>Bacillati</taxon>
        <taxon>Bacillota</taxon>
        <taxon>Bacilli</taxon>
        <taxon>Bacillales</taxon>
        <taxon>Fictibacillaceae</taxon>
        <taxon>Fictibacillus</taxon>
    </lineage>
</organism>
<sequence length="113" mass="12689">MKCLLNWKREYNLLNISPWASLLGLANRAGKCISGEELVVKAVQKQQAKCVLLSQDASDNTKKKITDKCSFYRVEVKWIENRYSLGNAIGKDQRVVVAVTDQGFAKKLTALLD</sequence>
<name>A0A1G9UZ87_9BACL</name>